<evidence type="ECO:0000259" key="4">
    <source>
        <dbReference type="PROSITE" id="PS50893"/>
    </source>
</evidence>
<organism evidence="5 6">
    <name type="scientific">Saccharomonospora cyanea NA-134</name>
    <dbReference type="NCBI Taxonomy" id="882082"/>
    <lineage>
        <taxon>Bacteria</taxon>
        <taxon>Bacillati</taxon>
        <taxon>Actinomycetota</taxon>
        <taxon>Actinomycetes</taxon>
        <taxon>Pseudonocardiales</taxon>
        <taxon>Pseudonocardiaceae</taxon>
        <taxon>Saccharomonospora</taxon>
    </lineage>
</organism>
<dbReference type="SUPFAM" id="SSF52540">
    <property type="entry name" value="P-loop containing nucleoside triphosphate hydrolases"/>
    <property type="match status" value="1"/>
</dbReference>
<dbReference type="eggNOG" id="COG1120">
    <property type="taxonomic scope" value="Bacteria"/>
</dbReference>
<dbReference type="Proteomes" id="UP000002791">
    <property type="component" value="Chromosome"/>
</dbReference>
<reference evidence="5 6" key="1">
    <citation type="submission" date="2011-11" db="EMBL/GenBank/DDBJ databases">
        <title>The Noncontiguous Finished sequence of Saccharomonospora cyanea NA-134.</title>
        <authorList>
            <consortium name="US DOE Joint Genome Institute"/>
            <person name="Lucas S."/>
            <person name="Han J."/>
            <person name="Lapidus A."/>
            <person name="Cheng J.-F."/>
            <person name="Goodwin L."/>
            <person name="Pitluck S."/>
            <person name="Peters L."/>
            <person name="Ovchinnikova G."/>
            <person name="Lu M."/>
            <person name="Detter J.C."/>
            <person name="Han C."/>
            <person name="Tapia R."/>
            <person name="Land M."/>
            <person name="Hauser L."/>
            <person name="Kyrpides N."/>
            <person name="Ivanova N."/>
            <person name="Pagani I."/>
            <person name="Brambilla E.-M."/>
            <person name="Klenk H.-P."/>
            <person name="Woyke T."/>
        </authorList>
    </citation>
    <scope>NUCLEOTIDE SEQUENCE [LARGE SCALE GENOMIC DNA]</scope>
    <source>
        <strain evidence="5 6">NA-134</strain>
    </source>
</reference>
<dbReference type="Gene3D" id="3.40.50.300">
    <property type="entry name" value="P-loop containing nucleotide triphosphate hydrolases"/>
    <property type="match status" value="1"/>
</dbReference>
<gene>
    <name evidence="5" type="ORF">SaccyDRAFT_2802</name>
</gene>
<accession>H5XHG8</accession>
<dbReference type="FunFam" id="3.40.50.300:FF:000134">
    <property type="entry name" value="Iron-enterobactin ABC transporter ATP-binding protein"/>
    <property type="match status" value="1"/>
</dbReference>
<evidence type="ECO:0000256" key="1">
    <source>
        <dbReference type="ARBA" id="ARBA00022448"/>
    </source>
</evidence>
<keyword evidence="1" id="KW-0813">Transport</keyword>
<dbReference type="PANTHER" id="PTHR42794">
    <property type="entry name" value="HEMIN IMPORT ATP-BINDING PROTEIN HMUV"/>
    <property type="match status" value="1"/>
</dbReference>
<dbReference type="RefSeq" id="WP_005456948.1">
    <property type="nucleotide sequence ID" value="NZ_CM001440.1"/>
</dbReference>
<dbReference type="PROSITE" id="PS50893">
    <property type="entry name" value="ABC_TRANSPORTER_2"/>
    <property type="match status" value="1"/>
</dbReference>
<evidence type="ECO:0000313" key="6">
    <source>
        <dbReference type="Proteomes" id="UP000002791"/>
    </source>
</evidence>
<dbReference type="HOGENOM" id="CLU_000604_1_11_11"/>
<dbReference type="CDD" id="cd03214">
    <property type="entry name" value="ABC_Iron-Siderophores_B12_Hemin"/>
    <property type="match status" value="1"/>
</dbReference>
<dbReference type="AlphaFoldDB" id="H5XHG8"/>
<dbReference type="InterPro" id="IPR003593">
    <property type="entry name" value="AAA+_ATPase"/>
</dbReference>
<evidence type="ECO:0000256" key="3">
    <source>
        <dbReference type="ARBA" id="ARBA00022840"/>
    </source>
</evidence>
<dbReference type="InterPro" id="IPR003439">
    <property type="entry name" value="ABC_transporter-like_ATP-bd"/>
</dbReference>
<feature type="domain" description="ABC transporter" evidence="4">
    <location>
        <begin position="2"/>
        <end position="234"/>
    </location>
</feature>
<proteinExistence type="predicted"/>
<keyword evidence="2" id="KW-0547">Nucleotide-binding</keyword>
<evidence type="ECO:0000256" key="2">
    <source>
        <dbReference type="ARBA" id="ARBA00022741"/>
    </source>
</evidence>
<dbReference type="GO" id="GO:0005524">
    <property type="term" value="F:ATP binding"/>
    <property type="evidence" value="ECO:0007669"/>
    <property type="project" value="UniProtKB-KW"/>
</dbReference>
<name>H5XHG8_9PSEU</name>
<dbReference type="GO" id="GO:0016887">
    <property type="term" value="F:ATP hydrolysis activity"/>
    <property type="evidence" value="ECO:0007669"/>
    <property type="project" value="InterPro"/>
</dbReference>
<keyword evidence="3" id="KW-0067">ATP-binding</keyword>
<keyword evidence="6" id="KW-1185">Reference proteome</keyword>
<protein>
    <submittedName>
        <fullName evidence="5">ABC-type cobalamin/Fe3+-siderophore transport system, ATPase component</fullName>
    </submittedName>
</protein>
<dbReference type="SMART" id="SM00382">
    <property type="entry name" value="AAA"/>
    <property type="match status" value="1"/>
</dbReference>
<sequence length="264" mass="28808">MITAHHVSFAYDGTLVLDDVRVTVRPGRFVGLIGPNGSGKTTLLRTLYAALTPRAGLVSLDDAAVATLPQRELARRLAVVVQEDSTEVPLTVAETVLMGRSPHLTAFQRYSRADHRIAAAALSRVGARHLADRLFIGLSGGERQRVLIARALAQQADHLLLDEPTNHLDIRYQHEVLQLVRTLSVTTIVVLHDLNLAARYCDELVLLDHGRVRATGTPDEVLCPEVLEPVYHIGVRRVFADGDLQLLFRPLGHADDAPPGDASS</sequence>
<dbReference type="PANTHER" id="PTHR42794:SF2">
    <property type="entry name" value="ABC TRANSPORTER ATP-BINDING PROTEIN"/>
    <property type="match status" value="1"/>
</dbReference>
<dbReference type="InterPro" id="IPR027417">
    <property type="entry name" value="P-loop_NTPase"/>
</dbReference>
<dbReference type="OrthoDB" id="3426016at2"/>
<dbReference type="STRING" id="882082.SaccyDRAFT_2802"/>
<dbReference type="EMBL" id="CM001440">
    <property type="protein sequence ID" value="EHR61648.1"/>
    <property type="molecule type" value="Genomic_DNA"/>
</dbReference>
<dbReference type="Pfam" id="PF00005">
    <property type="entry name" value="ABC_tran"/>
    <property type="match status" value="1"/>
</dbReference>
<evidence type="ECO:0000313" key="5">
    <source>
        <dbReference type="EMBL" id="EHR61648.1"/>
    </source>
</evidence>
<dbReference type="PROSITE" id="PS00211">
    <property type="entry name" value="ABC_TRANSPORTER_1"/>
    <property type="match status" value="1"/>
</dbReference>
<dbReference type="InterPro" id="IPR017871">
    <property type="entry name" value="ABC_transporter-like_CS"/>
</dbReference>